<reference evidence="6" key="1">
    <citation type="submission" date="2020-02" db="EMBL/GenBank/DDBJ databases">
        <title>Streptomyces sp. ASO4wet.</title>
        <authorList>
            <person name="Risdian C."/>
            <person name="Landwehr W."/>
            <person name="Schupp P."/>
            <person name="Wink J."/>
        </authorList>
    </citation>
    <scope>NUCLEOTIDE SEQUENCE [LARGE SCALE GENOMIC DNA]</scope>
    <source>
        <strain evidence="6">ASO4wet</strain>
    </source>
</reference>
<dbReference type="InterPro" id="IPR042098">
    <property type="entry name" value="TauD-like_sf"/>
</dbReference>
<dbReference type="PANTHER" id="PTHR10696:SF53">
    <property type="entry name" value="TYROSINE ISONITRILE DESATURASE"/>
    <property type="match status" value="1"/>
</dbReference>
<keyword evidence="5" id="KW-0223">Dioxygenase</keyword>
<dbReference type="InterPro" id="IPR003819">
    <property type="entry name" value="TauD/TfdA-like"/>
</dbReference>
<feature type="domain" description="TauD/TfdA-like" evidence="4">
    <location>
        <begin position="22"/>
        <end position="275"/>
    </location>
</feature>
<name>A0A7T1T3G7_9ACTN</name>
<dbReference type="Pfam" id="PF02668">
    <property type="entry name" value="TauD"/>
    <property type="match status" value="1"/>
</dbReference>
<comment type="cofactor">
    <cofactor evidence="1">
        <name>Fe(2+)</name>
        <dbReference type="ChEBI" id="CHEBI:29033"/>
    </cofactor>
</comment>
<dbReference type="GO" id="GO:0051213">
    <property type="term" value="F:dioxygenase activity"/>
    <property type="evidence" value="ECO:0007669"/>
    <property type="project" value="UniProtKB-KW"/>
</dbReference>
<organism evidence="5 6">
    <name type="scientific">Streptomyces bathyalis</name>
    <dbReference type="NCBI Taxonomy" id="2710756"/>
    <lineage>
        <taxon>Bacteria</taxon>
        <taxon>Bacillati</taxon>
        <taxon>Actinomycetota</taxon>
        <taxon>Actinomycetes</taxon>
        <taxon>Kitasatosporales</taxon>
        <taxon>Streptomycetaceae</taxon>
        <taxon>Streptomyces</taxon>
    </lineage>
</organism>
<evidence type="ECO:0000259" key="4">
    <source>
        <dbReference type="Pfam" id="PF02668"/>
    </source>
</evidence>
<dbReference type="InterPro" id="IPR050411">
    <property type="entry name" value="AlphaKG_dependent_hydroxylases"/>
</dbReference>
<keyword evidence="2" id="KW-0560">Oxidoreductase</keyword>
<accession>A0A7T1T3G7</accession>
<dbReference type="KEGG" id="sbat:G4Z16_03990"/>
<dbReference type="AlphaFoldDB" id="A0A7T1T3G7"/>
<evidence type="ECO:0000313" key="5">
    <source>
        <dbReference type="EMBL" id="QPP05691.1"/>
    </source>
</evidence>
<dbReference type="Gene3D" id="3.60.130.10">
    <property type="entry name" value="Clavaminate synthase-like"/>
    <property type="match status" value="1"/>
</dbReference>
<evidence type="ECO:0000256" key="1">
    <source>
        <dbReference type="ARBA" id="ARBA00001954"/>
    </source>
</evidence>
<dbReference type="SUPFAM" id="SSF51197">
    <property type="entry name" value="Clavaminate synthase-like"/>
    <property type="match status" value="1"/>
</dbReference>
<evidence type="ECO:0000256" key="2">
    <source>
        <dbReference type="ARBA" id="ARBA00023002"/>
    </source>
</evidence>
<proteinExistence type="predicted"/>
<evidence type="ECO:0000256" key="3">
    <source>
        <dbReference type="ARBA" id="ARBA00023004"/>
    </source>
</evidence>
<dbReference type="PANTHER" id="PTHR10696">
    <property type="entry name" value="GAMMA-BUTYROBETAINE HYDROXYLASE-RELATED"/>
    <property type="match status" value="1"/>
</dbReference>
<gene>
    <name evidence="5" type="ORF">G4Z16_03990</name>
</gene>
<dbReference type="EMBL" id="CP048882">
    <property type="protein sequence ID" value="QPP05691.1"/>
    <property type="molecule type" value="Genomic_DNA"/>
</dbReference>
<keyword evidence="6" id="KW-1185">Reference proteome</keyword>
<evidence type="ECO:0000313" key="6">
    <source>
        <dbReference type="Proteomes" id="UP000595046"/>
    </source>
</evidence>
<sequence length="297" mass="33147">MRRTHRIEGVVTLTISTPARPPLAGFGAVVEAASPGERLEALPVEELRELVRSHHLLLLRGFTPFADGEELAAYCARWGEISMWPFGAVLELVEHENPEDHIFDHRHVPLHWDGMYRPQVPEFQLFHCVDAPGHDQGGGTVFSQTSAVLRDAEPGARALWEQVTGIYRRKMEFYESTAVSPVVGEHPVTGEPVIRYNEPVAPDDEFINHPVLEFTGVPAARLEEFHRGLSKALRAPGYAYTHQWRTGDLVVADNYTLLHGREAFTSRAPRHLRRVHVLGDPPLENPALRAGGRPPGS</sequence>
<dbReference type="Proteomes" id="UP000595046">
    <property type="component" value="Chromosome"/>
</dbReference>
<protein>
    <submittedName>
        <fullName evidence="5">TauD/TfdA family dioxygenase</fullName>
    </submittedName>
</protein>
<keyword evidence="3" id="KW-0408">Iron</keyword>